<dbReference type="SMART" id="SM00327">
    <property type="entry name" value="VWA"/>
    <property type="match status" value="1"/>
</dbReference>
<organism evidence="2 3">
    <name type="scientific">Luteipulveratus mongoliensis</name>
    <dbReference type="NCBI Taxonomy" id="571913"/>
    <lineage>
        <taxon>Bacteria</taxon>
        <taxon>Bacillati</taxon>
        <taxon>Actinomycetota</taxon>
        <taxon>Actinomycetes</taxon>
        <taxon>Micrococcales</taxon>
        <taxon>Dermacoccaceae</taxon>
        <taxon>Luteipulveratus</taxon>
    </lineage>
</organism>
<sequence length="551" mass="57959">MGKHNVDAPTSSRRRVAIAGGAAIALVAGGFGVSKAVSFMGKDDGSCATPASVRVVTTPEMYNTVLSAAETVESEGATCASYDVAAQGSGETAKAISSNAGVPDVWIPDSTIWADNINAKLGAGWVTPGETIATSPVVLGVPPSLHDNPDLQKPQTWASVLATQIPLTMIDPDTSSPTLTSVVAANQAVSGPGQKENKQDLLRSYLRLSRSLSTEESLQSKAKGSKDVARAYPLSEQQLTAYNKQNNAQQLTPLIPTEGAAELNYTWVTPVHGTQAPQAALDALHEQLVSAEGKKALSAAGFRVPGAPLPTDTGIPAGVKIVKRASATANQSAQLAWENLSKDARMLVVLDVSGSMLAEAQPKETRIDLLVKMCTQALDALPQTTSIGGWAFSTDLDGKGKDYKELVPTIEPIDGSKQGLAHKSQLKKALQTGPELARRNGDTGLYDTVAAAYQHVHDTYDPRYVNSVVVMTDGANDDPNGGLNLQQVLTKLRGQYDPKKPVKIVTIGIGDKTDPKALKDIAAATDGLSYTTKTPDEITGVFVDAFLRRGQ</sequence>
<evidence type="ECO:0000259" key="1">
    <source>
        <dbReference type="PROSITE" id="PS50234"/>
    </source>
</evidence>
<dbReference type="Proteomes" id="UP000066480">
    <property type="component" value="Chromosome"/>
</dbReference>
<proteinExistence type="predicted"/>
<dbReference type="InterPro" id="IPR036465">
    <property type="entry name" value="vWFA_dom_sf"/>
</dbReference>
<accession>A0A0K1JH03</accession>
<dbReference type="Pfam" id="PF00092">
    <property type="entry name" value="VWA"/>
    <property type="match status" value="1"/>
</dbReference>
<dbReference type="AlphaFoldDB" id="A0A0K1JH03"/>
<feature type="domain" description="VWFA" evidence="1">
    <location>
        <begin position="345"/>
        <end position="546"/>
    </location>
</feature>
<gene>
    <name evidence="2" type="ORF">VV02_08365</name>
</gene>
<dbReference type="Gene3D" id="3.40.50.410">
    <property type="entry name" value="von Willebrand factor, type A domain"/>
    <property type="match status" value="1"/>
</dbReference>
<name>A0A0K1JH03_9MICO</name>
<dbReference type="InterPro" id="IPR002035">
    <property type="entry name" value="VWF_A"/>
</dbReference>
<evidence type="ECO:0000313" key="3">
    <source>
        <dbReference type="Proteomes" id="UP000066480"/>
    </source>
</evidence>
<dbReference type="STRING" id="571913.VV02_08365"/>
<protein>
    <recommendedName>
        <fullName evidence="1">VWFA domain-containing protein</fullName>
    </recommendedName>
</protein>
<evidence type="ECO:0000313" key="2">
    <source>
        <dbReference type="EMBL" id="AKU15863.1"/>
    </source>
</evidence>
<reference evidence="2 3" key="1">
    <citation type="submission" date="2015-03" db="EMBL/GenBank/DDBJ databases">
        <title>Luteipulveratus halotolerans sp. nov., a novel actinobacterium (Dermacoccaceae) from Sarawak, Malaysia.</title>
        <authorList>
            <person name="Juboi H."/>
            <person name="Basik A."/>
            <person name="Shamsul S.S."/>
            <person name="Arnold P."/>
            <person name="Schmitt E.K."/>
            <person name="Sanglier J.-J."/>
            <person name="Yeo T."/>
        </authorList>
    </citation>
    <scope>NUCLEOTIDE SEQUENCE [LARGE SCALE GENOMIC DNA]</scope>
    <source>
        <strain evidence="2 3">MN07-A0370</strain>
    </source>
</reference>
<dbReference type="PATRIC" id="fig|571913.6.peg.1714"/>
<dbReference type="KEGG" id="lmoi:VV02_08365"/>
<keyword evidence="3" id="KW-1185">Reference proteome</keyword>
<dbReference type="PROSITE" id="PS50234">
    <property type="entry name" value="VWFA"/>
    <property type="match status" value="1"/>
</dbReference>
<dbReference type="SUPFAM" id="SSF53300">
    <property type="entry name" value="vWA-like"/>
    <property type="match status" value="1"/>
</dbReference>
<dbReference type="SUPFAM" id="SSF53850">
    <property type="entry name" value="Periplasmic binding protein-like II"/>
    <property type="match status" value="1"/>
</dbReference>
<dbReference type="RefSeq" id="WP_052590943.1">
    <property type="nucleotide sequence ID" value="NZ_CP011112.1"/>
</dbReference>
<dbReference type="EMBL" id="CP011112">
    <property type="protein sequence ID" value="AKU15863.1"/>
    <property type="molecule type" value="Genomic_DNA"/>
</dbReference>